<dbReference type="AlphaFoldDB" id="A0A5T9ELP6"/>
<keyword evidence="1" id="KW-0812">Transmembrane</keyword>
<sequence>MGNEMDIWDKSKIIIFLLFVIPGFISMKVYSVLRPNAIFDTSKAIIEIVSYSCMNYAIWFVPIYYIESSEFYLTHPVLYFLIYLSILFISPILLTIFFSWMRTWNWLCTFMPHPTGKAWDYFFGLKVPCWVIVTLKDGKKIAGKYGANSFASSAPEPEQIYLEEHWVLNDDGGLERPRVSTLGILILSKDIEHLEFFRFEPPTTTNP</sequence>
<feature type="transmembrane region" description="Helical" evidence="1">
    <location>
        <begin position="45"/>
        <end position="66"/>
    </location>
</feature>
<keyword evidence="1" id="KW-0472">Membrane</keyword>
<name>A0A5T9ELP6_SALER</name>
<gene>
    <name evidence="2" type="ORF">D2F32_19515</name>
</gene>
<evidence type="ECO:0000256" key="1">
    <source>
        <dbReference type="SAM" id="Phobius"/>
    </source>
</evidence>
<reference evidence="2" key="1">
    <citation type="submission" date="2018-08" db="EMBL/GenBank/DDBJ databases">
        <authorList>
            <consortium name="PulseNet: The National Subtyping Network for Foodborne Disease Surveillance"/>
            <person name="Tarr C.L."/>
            <person name="Trees E."/>
            <person name="Katz L.S."/>
            <person name="Carleton-Romer H.A."/>
            <person name="Stroika S."/>
            <person name="Kucerova Z."/>
            <person name="Roache K.F."/>
            <person name="Sabol A.L."/>
            <person name="Besser J."/>
            <person name="Gerner-Smidt P."/>
        </authorList>
    </citation>
    <scope>NUCLEOTIDE SEQUENCE</scope>
    <source>
        <strain evidence="2">PNUSAS051204</strain>
    </source>
</reference>
<keyword evidence="1" id="KW-1133">Transmembrane helix</keyword>
<accession>A0A5T9ELP6</accession>
<dbReference type="EMBL" id="AAGHEN010000015">
    <property type="protein sequence ID" value="EBN9199626.1"/>
    <property type="molecule type" value="Genomic_DNA"/>
</dbReference>
<dbReference type="InterPro" id="IPR045919">
    <property type="entry name" value="DUF6338"/>
</dbReference>
<feature type="transmembrane region" description="Helical" evidence="1">
    <location>
        <begin position="78"/>
        <end position="101"/>
    </location>
</feature>
<feature type="transmembrane region" description="Helical" evidence="1">
    <location>
        <begin position="13"/>
        <end position="33"/>
    </location>
</feature>
<protein>
    <submittedName>
        <fullName evidence="2">Uncharacterized protein</fullName>
    </submittedName>
</protein>
<dbReference type="Pfam" id="PF19865">
    <property type="entry name" value="DUF6338"/>
    <property type="match status" value="1"/>
</dbReference>
<organism evidence="2">
    <name type="scientific">Salmonella enterica</name>
    <name type="common">Salmonella choleraesuis</name>
    <dbReference type="NCBI Taxonomy" id="28901"/>
    <lineage>
        <taxon>Bacteria</taxon>
        <taxon>Pseudomonadati</taxon>
        <taxon>Pseudomonadota</taxon>
        <taxon>Gammaproteobacteria</taxon>
        <taxon>Enterobacterales</taxon>
        <taxon>Enterobacteriaceae</taxon>
        <taxon>Salmonella</taxon>
    </lineage>
</organism>
<proteinExistence type="predicted"/>
<comment type="caution">
    <text evidence="2">The sequence shown here is derived from an EMBL/GenBank/DDBJ whole genome shotgun (WGS) entry which is preliminary data.</text>
</comment>
<evidence type="ECO:0000313" key="2">
    <source>
        <dbReference type="EMBL" id="EBN9199626.1"/>
    </source>
</evidence>